<comment type="subcellular location">
    <subcellularLocation>
        <location evidence="1">Cell inner membrane</location>
        <topology evidence="1">Multi-pass membrane protein</topology>
    </subcellularLocation>
</comment>
<evidence type="ECO:0000256" key="8">
    <source>
        <dbReference type="ARBA" id="ARBA00023136"/>
    </source>
</evidence>
<dbReference type="GO" id="GO:0015232">
    <property type="term" value="F:heme transmembrane transporter activity"/>
    <property type="evidence" value="ECO:0007669"/>
    <property type="project" value="InterPro"/>
</dbReference>
<feature type="transmembrane region" description="Helical" evidence="11">
    <location>
        <begin position="285"/>
        <end position="306"/>
    </location>
</feature>
<feature type="transmembrane region" description="Helical" evidence="11">
    <location>
        <begin position="318"/>
        <end position="339"/>
    </location>
</feature>
<evidence type="ECO:0000256" key="4">
    <source>
        <dbReference type="ARBA" id="ARBA00022519"/>
    </source>
</evidence>
<evidence type="ECO:0000256" key="5">
    <source>
        <dbReference type="ARBA" id="ARBA00022692"/>
    </source>
</evidence>
<dbReference type="KEGG" id="dfc:DFI_11785"/>
<dbReference type="GO" id="GO:0005886">
    <property type="term" value="C:plasma membrane"/>
    <property type="evidence" value="ECO:0007669"/>
    <property type="project" value="UniProtKB-SubCell"/>
</dbReference>
<feature type="transmembrane region" description="Helical" evidence="11">
    <location>
        <begin position="175"/>
        <end position="198"/>
    </location>
</feature>
<keyword evidence="7 11" id="KW-1133">Transmembrane helix</keyword>
<dbReference type="PANTHER" id="PTHR43653:SF1">
    <property type="entry name" value="CYTOCHROME C-TYPE BIOGENESIS PROTEIN CCMF"/>
    <property type="match status" value="1"/>
</dbReference>
<evidence type="ECO:0000256" key="11">
    <source>
        <dbReference type="SAM" id="Phobius"/>
    </source>
</evidence>
<feature type="transmembrane region" description="Helical" evidence="11">
    <location>
        <begin position="458"/>
        <end position="480"/>
    </location>
</feature>
<feature type="transmembrane region" description="Helical" evidence="11">
    <location>
        <begin position="92"/>
        <end position="120"/>
    </location>
</feature>
<dbReference type="Proteomes" id="UP000259030">
    <property type="component" value="Chromosome"/>
</dbReference>
<feature type="transmembrane region" description="Helical" evidence="11">
    <location>
        <begin position="12"/>
        <end position="32"/>
    </location>
</feature>
<sequence length="670" mass="72783">MTDFLGLAFSPVGAAGTLALMFALAFCLYALVSGVLAGRSGDARLEQSTRMSLWANFLFVSVALGTLEYAILSNDFTVRYVAEHSMSVSPTWVKVVTLWAALEGSILLWAWVLSLYAFLVSLTARRDVLRPWVLAVMALSLVFFIGLNLTVASPFTPVVDVPQDGRGPNPLLQNHWMMAVHPVLMYIGFVGLSVPFAYAIAAMVTGRLGESWLIQTRRWTMVAWAFLTAAIAAGGWWSYEILGWGGYWAWDPVENASFIPWLLATAFIHSVQIQERRRMLKGWNLYLIIFGYAATVLGTFLTRSGVVESVHAFSNGPIGPIFLMFFTVLVVLGVGLATWRLPAIRDPHSLDATVSREGAVLGGNVVFVLFAALVILATLFPILVEAVRGFRTVVGPSFYDVFAIPLGLALLFLMGVGPMLPWRRANQTFFQSLRLPVGAGLLATVLAVVLGVRNPGLALALGLCAYNLVGLGQLTMQSALARGGLKHLPALVREHPRRYGAYLAHLGVILMAVGIGFSGTYKAKQEVTLRLNEPQTIFGRAVTLTKLDTERRPERMSSVATVEVGDETLTPKMNTYVNQPQQAVAMPAVKYHLMGDTYVTLLKAVPEEKWATVAVIDSPLVSWIWWGTAMLLLGTGVSLTAPVRETARVTAPAGSGRSGKPGKGRREATA</sequence>
<gene>
    <name evidence="14" type="ORF">DFI_11785</name>
</gene>
<evidence type="ECO:0000256" key="2">
    <source>
        <dbReference type="ARBA" id="ARBA00009186"/>
    </source>
</evidence>
<feature type="domain" description="Cytochrome c assembly protein" evidence="12">
    <location>
        <begin position="99"/>
        <end position="304"/>
    </location>
</feature>
<feature type="transmembrane region" description="Helical" evidence="11">
    <location>
        <begin position="219"/>
        <end position="237"/>
    </location>
</feature>
<evidence type="ECO:0000256" key="1">
    <source>
        <dbReference type="ARBA" id="ARBA00004429"/>
    </source>
</evidence>
<dbReference type="Pfam" id="PF16327">
    <property type="entry name" value="CcmF_C"/>
    <property type="match status" value="1"/>
</dbReference>
<evidence type="ECO:0000313" key="14">
    <source>
        <dbReference type="EMBL" id="ASN81585.1"/>
    </source>
</evidence>
<dbReference type="STRING" id="317577.GCA_000419625_01569"/>
<dbReference type="PANTHER" id="PTHR43653">
    <property type="entry name" value="CYTOCHROME C ASSEMBLY PROTEIN-RELATED"/>
    <property type="match status" value="1"/>
</dbReference>
<proteinExistence type="inferred from homology"/>
<feature type="transmembrane region" description="Helical" evidence="11">
    <location>
        <begin position="433"/>
        <end position="452"/>
    </location>
</feature>
<evidence type="ECO:0000256" key="10">
    <source>
        <dbReference type="SAM" id="MobiDB-lite"/>
    </source>
</evidence>
<evidence type="ECO:0000259" key="13">
    <source>
        <dbReference type="Pfam" id="PF16327"/>
    </source>
</evidence>
<feature type="transmembrane region" description="Helical" evidence="11">
    <location>
        <begin position="53"/>
        <end position="72"/>
    </location>
</feature>
<dbReference type="Pfam" id="PF01578">
    <property type="entry name" value="Cytochrom_C_asm"/>
    <property type="match status" value="1"/>
</dbReference>
<evidence type="ECO:0000256" key="3">
    <source>
        <dbReference type="ARBA" id="ARBA00022475"/>
    </source>
</evidence>
<dbReference type="InterPro" id="IPR032523">
    <property type="entry name" value="CcmF_C"/>
</dbReference>
<keyword evidence="5 11" id="KW-0812">Transmembrane</keyword>
<name>A0A221SY61_9DEIO</name>
<keyword evidence="6" id="KW-0201">Cytochrome c-type biogenesis</keyword>
<dbReference type="PRINTS" id="PR01411">
    <property type="entry name" value="CCMFBIOGNSIS"/>
</dbReference>
<feature type="transmembrane region" description="Helical" evidence="11">
    <location>
        <begin position="402"/>
        <end position="421"/>
    </location>
</feature>
<comment type="similarity">
    <text evidence="2">Belongs to the CcmF/CycK/Ccl1/NrfE/CcsA family.</text>
</comment>
<dbReference type="PRINTS" id="PR01410">
    <property type="entry name" value="CCBIOGENESIS"/>
</dbReference>
<feature type="transmembrane region" description="Helical" evidence="11">
    <location>
        <begin position="360"/>
        <end position="382"/>
    </location>
</feature>
<evidence type="ECO:0000313" key="15">
    <source>
        <dbReference type="Proteomes" id="UP000259030"/>
    </source>
</evidence>
<feature type="domain" description="Cytochrome c-type biogenesis protein CcmF C-terminal" evidence="13">
    <location>
        <begin position="323"/>
        <end position="640"/>
    </location>
</feature>
<dbReference type="RefSeq" id="WP_051307963.1">
    <property type="nucleotide sequence ID" value="NZ_CP021081.1"/>
</dbReference>
<evidence type="ECO:0000256" key="6">
    <source>
        <dbReference type="ARBA" id="ARBA00022748"/>
    </source>
</evidence>
<evidence type="ECO:0000256" key="9">
    <source>
        <dbReference type="ARBA" id="ARBA00037230"/>
    </source>
</evidence>
<keyword evidence="4" id="KW-0997">Cell inner membrane</keyword>
<protein>
    <submittedName>
        <fullName evidence="14">Cytochrome C biogenesis protein CcmF</fullName>
    </submittedName>
</protein>
<evidence type="ECO:0000256" key="7">
    <source>
        <dbReference type="ARBA" id="ARBA00022989"/>
    </source>
</evidence>
<evidence type="ECO:0000259" key="12">
    <source>
        <dbReference type="Pfam" id="PF01578"/>
    </source>
</evidence>
<feature type="transmembrane region" description="Helical" evidence="11">
    <location>
        <begin position="501"/>
        <end position="521"/>
    </location>
</feature>
<dbReference type="InterPro" id="IPR002541">
    <property type="entry name" value="Cyt_c_assembly"/>
</dbReference>
<keyword evidence="3" id="KW-1003">Cell membrane</keyword>
<feature type="transmembrane region" description="Helical" evidence="11">
    <location>
        <begin position="132"/>
        <end position="155"/>
    </location>
</feature>
<organism evidence="14 15">
    <name type="scientific">Deinococcus ficus</name>
    <dbReference type="NCBI Taxonomy" id="317577"/>
    <lineage>
        <taxon>Bacteria</taxon>
        <taxon>Thermotogati</taxon>
        <taxon>Deinococcota</taxon>
        <taxon>Deinococci</taxon>
        <taxon>Deinococcales</taxon>
        <taxon>Deinococcaceae</taxon>
        <taxon>Deinococcus</taxon>
    </lineage>
</organism>
<keyword evidence="8 11" id="KW-0472">Membrane</keyword>
<dbReference type="AlphaFoldDB" id="A0A221SY61"/>
<accession>A0A221SY61</accession>
<comment type="function">
    <text evidence="9">Required for the biogenesis of c-type cytochromes. Possible subunit of a heme lyase.</text>
</comment>
<reference evidence="14 15" key="1">
    <citation type="submission" date="2017-05" db="EMBL/GenBank/DDBJ databases">
        <title>The complete genome sequence of Deinococcus ficus isolated from the rhizosphere of the Ficus religiosa L. in Taiwan.</title>
        <authorList>
            <person name="Wu K.-M."/>
            <person name="Liao T.-L."/>
            <person name="Liu Y.-M."/>
            <person name="Young C.-C."/>
            <person name="Tsai S.-F."/>
        </authorList>
    </citation>
    <scope>NUCLEOTIDE SEQUENCE [LARGE SCALE GENOMIC DNA]</scope>
    <source>
        <strain evidence="14 15">CC-FR2-10</strain>
    </source>
</reference>
<dbReference type="GO" id="GO:0020037">
    <property type="term" value="F:heme binding"/>
    <property type="evidence" value="ECO:0007669"/>
    <property type="project" value="InterPro"/>
</dbReference>
<feature type="region of interest" description="Disordered" evidence="10">
    <location>
        <begin position="649"/>
        <end position="670"/>
    </location>
</feature>
<dbReference type="InterPro" id="IPR003567">
    <property type="entry name" value="Cyt_c_biogenesis"/>
</dbReference>
<keyword evidence="15" id="KW-1185">Reference proteome</keyword>
<feature type="transmembrane region" description="Helical" evidence="11">
    <location>
        <begin position="257"/>
        <end position="273"/>
    </location>
</feature>
<dbReference type="InterPro" id="IPR003568">
    <property type="entry name" value="Cyt_c_biogenesis_CcmF"/>
</dbReference>
<dbReference type="GO" id="GO:0017004">
    <property type="term" value="P:cytochrome complex assembly"/>
    <property type="evidence" value="ECO:0007669"/>
    <property type="project" value="UniProtKB-KW"/>
</dbReference>
<dbReference type="EMBL" id="CP021081">
    <property type="protein sequence ID" value="ASN81585.1"/>
    <property type="molecule type" value="Genomic_DNA"/>
</dbReference>